<dbReference type="Proteomes" id="UP001163324">
    <property type="component" value="Chromosome 1"/>
</dbReference>
<evidence type="ECO:0000313" key="2">
    <source>
        <dbReference type="Proteomes" id="UP001163324"/>
    </source>
</evidence>
<sequence length="793" mass="86293">MHKLKLFVLFLSAPLLAVGFPTWSEDQVSTTICFWDYVRAAIIRDTIYFDGGDIWWSPKFEDGSAGNPVRDTNWGGRLFSWNLSTPFDSKTNTTEVLLSKPFTKARNGEGNSNSDAPNYIDGGLLYNDAQFLLYGGVVVNYTYAARPDADDVLGYQAYEYGQERGAWERGWQAGKLGDDVTNYVAYGAAVSAPSENKAWYFSGLTAEDHGEILKAGVSGTQAQNISDRLIQVDMETQSAEKWTNLTLGSDVNGRASAEAVWVPVGKQGILVVLGGVIYPSWITSGKESEDPEASKKESPKFMQDIDIYDVESEKWYKQSTKDGPGARTKGCAVVASASDNSTFNIYYYGGFDGLASLEDYYDDVWVLSLPTFSWVQLNKGKSDLGRIGHNCFSPAPNQMLVFGGTKPLPGNTLACVGDIVRNFNLSSGEWLESYHPDDYDDYSVPEQVFKVIGGDASGGGDSEPKDGFDDDGLKDIFGEMYDTSKIQQYGPFPVAEGEKDRPNLPGDDGDGNKKNGGGLPGWVAPVLGVILGLIAITTAVVFLCLYRRRKIFKNRSSVSSAHDNGPWILSWLKGQSNYTGTEKAPTVTTTDDTREREQQVYSPDMADTKVFGASARSPTPRDEKVITPEMQGTPIAELDASPRPPELSNTELTPEQIIQRHSRLGRRTYDRRVSDPSYSSFSGNAAEMDSTVSRSSNPQSTTNPDDAAPQATPPLAAGGMWSMSEAMAEGEGGTMVSEADRPSTDRKLSDQAPVSPPSAGATSGEDYMTARAALASPLRKDVLHEEDEHEGKA</sequence>
<evidence type="ECO:0000313" key="1">
    <source>
        <dbReference type="EMBL" id="KAI9903894.1"/>
    </source>
</evidence>
<keyword evidence="2" id="KW-1185">Reference proteome</keyword>
<dbReference type="EMBL" id="CM047940">
    <property type="protein sequence ID" value="KAI9903894.1"/>
    <property type="molecule type" value="Genomic_DNA"/>
</dbReference>
<organism evidence="1 2">
    <name type="scientific">Trichothecium roseum</name>
    <dbReference type="NCBI Taxonomy" id="47278"/>
    <lineage>
        <taxon>Eukaryota</taxon>
        <taxon>Fungi</taxon>
        <taxon>Dikarya</taxon>
        <taxon>Ascomycota</taxon>
        <taxon>Pezizomycotina</taxon>
        <taxon>Sordariomycetes</taxon>
        <taxon>Hypocreomycetidae</taxon>
        <taxon>Hypocreales</taxon>
        <taxon>Hypocreales incertae sedis</taxon>
        <taxon>Trichothecium</taxon>
    </lineage>
</organism>
<comment type="caution">
    <text evidence="1">The sequence shown here is derived from an EMBL/GenBank/DDBJ whole genome shotgun (WGS) entry which is preliminary data.</text>
</comment>
<proteinExistence type="predicted"/>
<gene>
    <name evidence="1" type="ORF">N3K66_000423</name>
</gene>
<reference evidence="1" key="1">
    <citation type="submission" date="2022-10" db="EMBL/GenBank/DDBJ databases">
        <title>Complete Genome of Trichothecium roseum strain YXFP-22015, a Plant Pathogen Isolated from Citrus.</title>
        <authorList>
            <person name="Wang Y."/>
            <person name="Zhu L."/>
        </authorList>
    </citation>
    <scope>NUCLEOTIDE SEQUENCE</scope>
    <source>
        <strain evidence="1">YXFP-22015</strain>
    </source>
</reference>
<accession>A0ACC0VBW4</accession>
<name>A0ACC0VBW4_9HYPO</name>
<protein>
    <submittedName>
        <fullName evidence="1">Uncharacterized protein</fullName>
    </submittedName>
</protein>